<dbReference type="Proteomes" id="UP000285517">
    <property type="component" value="Chromosome"/>
</dbReference>
<name>A0A410G2W1_9FLAO</name>
<sequence length="258" mass="29512">MAAYNLENNIREKLENREIKPSHDAWKKLESQLDKKQPKKKSKTWYYIAASLAGLLVAVSIFFNQNSFEGENSLVIENDPHKSELPTVTNTLIIPSSEERIEGKSNTKKDKAESKSDSIRNKELKPSPHIKQSAIDKKIKKIEALAISQEDRLKREKSTEETVKQKDIVIITKVDEIVSSGTLIVENEETSSEEVDRLLHNARRNIQTHQILNSPRIDAAALLDEAEWELEKSFRDKVFEAFGEGYQKLRTAISQRND</sequence>
<gene>
    <name evidence="3" type="ORF">EI546_07685</name>
</gene>
<keyword evidence="2" id="KW-0812">Transmembrane</keyword>
<dbReference type="AlphaFoldDB" id="A0A410G2W1"/>
<keyword evidence="2" id="KW-0472">Membrane</keyword>
<protein>
    <submittedName>
        <fullName evidence="3">Uncharacterized protein</fullName>
    </submittedName>
</protein>
<feature type="transmembrane region" description="Helical" evidence="2">
    <location>
        <begin position="45"/>
        <end position="63"/>
    </location>
</feature>
<evidence type="ECO:0000256" key="1">
    <source>
        <dbReference type="SAM" id="MobiDB-lite"/>
    </source>
</evidence>
<proteinExistence type="predicted"/>
<evidence type="ECO:0000313" key="3">
    <source>
        <dbReference type="EMBL" id="QAA81612.1"/>
    </source>
</evidence>
<accession>A0A410G2W1</accession>
<evidence type="ECO:0000313" key="4">
    <source>
        <dbReference type="Proteomes" id="UP000285517"/>
    </source>
</evidence>
<dbReference type="KEGG" id="aev:EI546_07685"/>
<feature type="region of interest" description="Disordered" evidence="1">
    <location>
        <begin position="95"/>
        <end position="130"/>
    </location>
</feature>
<dbReference type="OrthoDB" id="1247025at2"/>
<keyword evidence="4" id="KW-1185">Reference proteome</keyword>
<feature type="compositionally biased region" description="Basic and acidic residues" evidence="1">
    <location>
        <begin position="97"/>
        <end position="126"/>
    </location>
</feature>
<organism evidence="3 4">
    <name type="scientific">Aequorivita ciconiae</name>
    <dbReference type="NCBI Taxonomy" id="2494375"/>
    <lineage>
        <taxon>Bacteria</taxon>
        <taxon>Pseudomonadati</taxon>
        <taxon>Bacteroidota</taxon>
        <taxon>Flavobacteriia</taxon>
        <taxon>Flavobacteriales</taxon>
        <taxon>Flavobacteriaceae</taxon>
        <taxon>Aequorivita</taxon>
    </lineage>
</organism>
<dbReference type="RefSeq" id="WP_128249996.1">
    <property type="nucleotide sequence ID" value="NZ_CP034951.1"/>
</dbReference>
<evidence type="ECO:0000256" key="2">
    <source>
        <dbReference type="SAM" id="Phobius"/>
    </source>
</evidence>
<reference evidence="3 4" key="1">
    <citation type="submission" date="2019-01" db="EMBL/GenBank/DDBJ databases">
        <title>Complete genome sequencing of Aequorivita sp. H23M31.</title>
        <authorList>
            <person name="Bae J.-W."/>
        </authorList>
    </citation>
    <scope>NUCLEOTIDE SEQUENCE [LARGE SCALE GENOMIC DNA]</scope>
    <source>
        <strain evidence="3 4">H23M31</strain>
    </source>
</reference>
<keyword evidence="2" id="KW-1133">Transmembrane helix</keyword>
<dbReference type="EMBL" id="CP034951">
    <property type="protein sequence ID" value="QAA81612.1"/>
    <property type="molecule type" value="Genomic_DNA"/>
</dbReference>